<dbReference type="RefSeq" id="WP_135595300.1">
    <property type="nucleotide sequence ID" value="NZ_RQEZ01000114.1"/>
</dbReference>
<feature type="domain" description="STAS" evidence="3">
    <location>
        <begin position="33"/>
        <end position="132"/>
    </location>
</feature>
<dbReference type="PANTHER" id="PTHR33495:SF2">
    <property type="entry name" value="ANTI-SIGMA FACTOR ANTAGONIST TM_1081-RELATED"/>
    <property type="match status" value="1"/>
</dbReference>
<dbReference type="Gene3D" id="3.30.750.24">
    <property type="entry name" value="STAS domain"/>
    <property type="match status" value="1"/>
</dbReference>
<evidence type="ECO:0000259" key="3">
    <source>
        <dbReference type="PROSITE" id="PS50801"/>
    </source>
</evidence>
<name>A0A5F1YI68_9LEPT</name>
<dbReference type="AlphaFoldDB" id="A0A5F1YI68"/>
<dbReference type="Pfam" id="PF01740">
    <property type="entry name" value="STAS"/>
    <property type="match status" value="1"/>
</dbReference>
<dbReference type="PROSITE" id="PS50801">
    <property type="entry name" value="STAS"/>
    <property type="match status" value="1"/>
</dbReference>
<dbReference type="OrthoDB" id="339442at2"/>
<dbReference type="NCBIfam" id="TIGR00377">
    <property type="entry name" value="ant_ant_sig"/>
    <property type="match status" value="1"/>
</dbReference>
<sequence>METKSDPIRYQTNDMNIKIEHISSAGTLPGPAVIIQIQGEINIFSAKKLKDAFNEAIDNEIYILLIDVSAVKSMDSSGIAAFIAAHARLGKIPNGSLVLFSLTPEIEKMLELTRLKSLFRTAANLTESIRLLAK</sequence>
<dbReference type="CDD" id="cd07043">
    <property type="entry name" value="STAS_anti-anti-sigma_factors"/>
    <property type="match status" value="1"/>
</dbReference>
<dbReference type="InterPro" id="IPR002645">
    <property type="entry name" value="STAS_dom"/>
</dbReference>
<dbReference type="PANTHER" id="PTHR33495">
    <property type="entry name" value="ANTI-SIGMA FACTOR ANTAGONIST TM_1081-RELATED-RELATED"/>
    <property type="match status" value="1"/>
</dbReference>
<accession>A0A5F1YI68</accession>
<dbReference type="Proteomes" id="UP000298277">
    <property type="component" value="Unassembled WGS sequence"/>
</dbReference>
<evidence type="ECO:0000313" key="5">
    <source>
        <dbReference type="Proteomes" id="UP000298277"/>
    </source>
</evidence>
<dbReference type="InterPro" id="IPR003658">
    <property type="entry name" value="Anti-sigma_ant"/>
</dbReference>
<gene>
    <name evidence="4" type="ORF">EHQ17_09010</name>
</gene>
<dbReference type="InterPro" id="IPR036513">
    <property type="entry name" value="STAS_dom_sf"/>
</dbReference>
<proteinExistence type="inferred from homology"/>
<comment type="similarity">
    <text evidence="1 2">Belongs to the anti-sigma-factor antagonist family.</text>
</comment>
<keyword evidence="5" id="KW-1185">Reference proteome</keyword>
<evidence type="ECO:0000313" key="4">
    <source>
        <dbReference type="EMBL" id="TGK34551.1"/>
    </source>
</evidence>
<dbReference type="GO" id="GO:0043856">
    <property type="term" value="F:anti-sigma factor antagonist activity"/>
    <property type="evidence" value="ECO:0007669"/>
    <property type="project" value="InterPro"/>
</dbReference>
<dbReference type="EMBL" id="RQFA01000037">
    <property type="protein sequence ID" value="TGK34551.1"/>
    <property type="molecule type" value="Genomic_DNA"/>
</dbReference>
<dbReference type="SUPFAM" id="SSF52091">
    <property type="entry name" value="SpoIIaa-like"/>
    <property type="match status" value="1"/>
</dbReference>
<comment type="caution">
    <text evidence="4">The sequence shown here is derived from an EMBL/GenBank/DDBJ whole genome shotgun (WGS) entry which is preliminary data.</text>
</comment>
<organism evidence="4 5">
    <name type="scientific">Leptospira gomenensis</name>
    <dbReference type="NCBI Taxonomy" id="2484974"/>
    <lineage>
        <taxon>Bacteria</taxon>
        <taxon>Pseudomonadati</taxon>
        <taxon>Spirochaetota</taxon>
        <taxon>Spirochaetia</taxon>
        <taxon>Leptospirales</taxon>
        <taxon>Leptospiraceae</taxon>
        <taxon>Leptospira</taxon>
    </lineage>
</organism>
<evidence type="ECO:0000256" key="1">
    <source>
        <dbReference type="ARBA" id="ARBA00009013"/>
    </source>
</evidence>
<evidence type="ECO:0000256" key="2">
    <source>
        <dbReference type="RuleBase" id="RU003749"/>
    </source>
</evidence>
<protein>
    <recommendedName>
        <fullName evidence="2">Anti-sigma factor antagonist</fullName>
    </recommendedName>
</protein>
<reference evidence="4" key="1">
    <citation type="journal article" date="2019" name="PLoS Negl. Trop. Dis.">
        <title>Revisiting the worldwide diversity of Leptospira species in the environment.</title>
        <authorList>
            <person name="Vincent A.T."/>
            <person name="Schiettekatte O."/>
            <person name="Bourhy P."/>
            <person name="Veyrier F.J."/>
            <person name="Picardeau M."/>
        </authorList>
    </citation>
    <scope>NUCLEOTIDE SEQUENCE [LARGE SCALE GENOMIC DNA]</scope>
    <source>
        <strain evidence="4">201800299</strain>
    </source>
</reference>